<feature type="region of interest" description="Disordered" evidence="1">
    <location>
        <begin position="339"/>
        <end position="358"/>
    </location>
</feature>
<dbReference type="EMBL" id="JARKIB010000038">
    <property type="protein sequence ID" value="KAJ7759875.1"/>
    <property type="molecule type" value="Genomic_DNA"/>
</dbReference>
<reference evidence="2" key="1">
    <citation type="submission" date="2023-03" db="EMBL/GenBank/DDBJ databases">
        <title>Massive genome expansion in bonnet fungi (Mycena s.s.) driven by repeated elements and novel gene families across ecological guilds.</title>
        <authorList>
            <consortium name="Lawrence Berkeley National Laboratory"/>
            <person name="Harder C.B."/>
            <person name="Miyauchi S."/>
            <person name="Viragh M."/>
            <person name="Kuo A."/>
            <person name="Thoen E."/>
            <person name="Andreopoulos B."/>
            <person name="Lu D."/>
            <person name="Skrede I."/>
            <person name="Drula E."/>
            <person name="Henrissat B."/>
            <person name="Morin E."/>
            <person name="Kohler A."/>
            <person name="Barry K."/>
            <person name="LaButti K."/>
            <person name="Morin E."/>
            <person name="Salamov A."/>
            <person name="Lipzen A."/>
            <person name="Mereny Z."/>
            <person name="Hegedus B."/>
            <person name="Baldrian P."/>
            <person name="Stursova M."/>
            <person name="Weitz H."/>
            <person name="Taylor A."/>
            <person name="Grigoriev I.V."/>
            <person name="Nagy L.G."/>
            <person name="Martin F."/>
            <person name="Kauserud H."/>
        </authorList>
    </citation>
    <scope>NUCLEOTIDE SEQUENCE</scope>
    <source>
        <strain evidence="2">CBHHK182m</strain>
    </source>
</reference>
<sequence>MWVLGGSILPVFNPTRKSCMTWKYTQGLGSGRWSMGGIFAFLSLLSTLKFSQETQLRQLFGVNCEYDPVPTEDLECLCLPRSVNGQDADAKVAAKEKSAPSPNSDNPGRTQLLESPRLDSVFEKSDPLCNFPKRNRSEAADASLKLSSDLSTSSLLSAPRSSLSPKFAITKTVPRSNPVVMSAPRSDRLLVATMLSVSPPPPYASSGMFSMPELPEVPSTPDGGAAEDADWLNARWCEELAELLVKADGLIKERETECELQFLRVELEKMQAWSEALEKIAQAGTEKIAQAGTEKIIDEMWRKKEHEVKFCTIRKNGTAKRRWRHFAPGGFFTSVLSPSSSVEFPQDAEDEEGENSYGAEHNRVSALRNGSYCRKSRSNIRTELGVPHSITTKGILDERARQGDIVGSGAGDKVEDRGKELVSGRGHRSVGAGYEERGGGAGKFIEENWGHKVGASKRASVDIASSVLSLVLVASSRAIKNEIMHVRRKYESTTYAK</sequence>
<evidence type="ECO:0000256" key="1">
    <source>
        <dbReference type="SAM" id="MobiDB-lite"/>
    </source>
</evidence>
<evidence type="ECO:0000313" key="3">
    <source>
        <dbReference type="Proteomes" id="UP001215598"/>
    </source>
</evidence>
<comment type="caution">
    <text evidence="2">The sequence shown here is derived from an EMBL/GenBank/DDBJ whole genome shotgun (WGS) entry which is preliminary data.</text>
</comment>
<feature type="region of interest" description="Disordered" evidence="1">
    <location>
        <begin position="89"/>
        <end position="117"/>
    </location>
</feature>
<gene>
    <name evidence="2" type="ORF">B0H16DRAFT_1456594</name>
</gene>
<organism evidence="2 3">
    <name type="scientific">Mycena metata</name>
    <dbReference type="NCBI Taxonomy" id="1033252"/>
    <lineage>
        <taxon>Eukaryota</taxon>
        <taxon>Fungi</taxon>
        <taxon>Dikarya</taxon>
        <taxon>Basidiomycota</taxon>
        <taxon>Agaricomycotina</taxon>
        <taxon>Agaricomycetes</taxon>
        <taxon>Agaricomycetidae</taxon>
        <taxon>Agaricales</taxon>
        <taxon>Marasmiineae</taxon>
        <taxon>Mycenaceae</taxon>
        <taxon>Mycena</taxon>
    </lineage>
</organism>
<dbReference type="Proteomes" id="UP001215598">
    <property type="component" value="Unassembled WGS sequence"/>
</dbReference>
<keyword evidence="3" id="KW-1185">Reference proteome</keyword>
<name>A0AAD7J959_9AGAR</name>
<feature type="compositionally biased region" description="Basic and acidic residues" evidence="1">
    <location>
        <begin position="89"/>
        <end position="98"/>
    </location>
</feature>
<dbReference type="AlphaFoldDB" id="A0AAD7J959"/>
<evidence type="ECO:0000313" key="2">
    <source>
        <dbReference type="EMBL" id="KAJ7759875.1"/>
    </source>
</evidence>
<proteinExistence type="predicted"/>
<feature type="compositionally biased region" description="Polar residues" evidence="1">
    <location>
        <begin position="100"/>
        <end position="113"/>
    </location>
</feature>
<protein>
    <submittedName>
        <fullName evidence="2">Uncharacterized protein</fullName>
    </submittedName>
</protein>
<accession>A0AAD7J959</accession>